<reference evidence="5 6" key="1">
    <citation type="submission" date="2024-09" db="EMBL/GenBank/DDBJ databases">
        <authorList>
            <person name="Sun Q."/>
            <person name="Mori K."/>
        </authorList>
    </citation>
    <scope>NUCLEOTIDE SEQUENCE [LARGE SCALE GENOMIC DNA]</scope>
    <source>
        <strain evidence="5 6">TBRC 5777</strain>
    </source>
</reference>
<feature type="chain" id="PRO_5045769440" evidence="3">
    <location>
        <begin position="28"/>
        <end position="417"/>
    </location>
</feature>
<dbReference type="Gene3D" id="1.50.10.100">
    <property type="entry name" value="Chondroitin AC/alginate lyase"/>
    <property type="match status" value="1"/>
</dbReference>
<evidence type="ECO:0000256" key="1">
    <source>
        <dbReference type="ARBA" id="ARBA00022729"/>
    </source>
</evidence>
<evidence type="ECO:0000256" key="2">
    <source>
        <dbReference type="ARBA" id="ARBA00023239"/>
    </source>
</evidence>
<protein>
    <submittedName>
        <fullName evidence="5">Alginate lyase family protein</fullName>
    </submittedName>
</protein>
<dbReference type="InterPro" id="IPR008929">
    <property type="entry name" value="Chondroitin_lyas"/>
</dbReference>
<evidence type="ECO:0000313" key="5">
    <source>
        <dbReference type="EMBL" id="MFC0410642.1"/>
    </source>
</evidence>
<keyword evidence="1 3" id="KW-0732">Signal</keyword>
<dbReference type="Proteomes" id="UP001589865">
    <property type="component" value="Unassembled WGS sequence"/>
</dbReference>
<evidence type="ECO:0000259" key="4">
    <source>
        <dbReference type="Pfam" id="PF05426"/>
    </source>
</evidence>
<dbReference type="PROSITE" id="PS51257">
    <property type="entry name" value="PROKAR_LIPOPROTEIN"/>
    <property type="match status" value="1"/>
</dbReference>
<accession>A0ABV6JZ96</accession>
<dbReference type="Pfam" id="PF05426">
    <property type="entry name" value="Alginate_lyase"/>
    <property type="match status" value="1"/>
</dbReference>
<dbReference type="InterPro" id="IPR008397">
    <property type="entry name" value="Alginate_lyase_dom"/>
</dbReference>
<proteinExistence type="predicted"/>
<feature type="signal peptide" evidence="3">
    <location>
        <begin position="1"/>
        <end position="27"/>
    </location>
</feature>
<name>A0ABV6JZ96_9PROT</name>
<organism evidence="5 6">
    <name type="scientific">Roseomonas elaeocarpi</name>
    <dbReference type="NCBI Taxonomy" id="907779"/>
    <lineage>
        <taxon>Bacteria</taxon>
        <taxon>Pseudomonadati</taxon>
        <taxon>Pseudomonadota</taxon>
        <taxon>Alphaproteobacteria</taxon>
        <taxon>Acetobacterales</taxon>
        <taxon>Roseomonadaceae</taxon>
        <taxon>Roseomonas</taxon>
    </lineage>
</organism>
<dbReference type="GO" id="GO:0016829">
    <property type="term" value="F:lyase activity"/>
    <property type="evidence" value="ECO:0007669"/>
    <property type="project" value="UniProtKB-KW"/>
</dbReference>
<feature type="domain" description="Alginate lyase" evidence="4">
    <location>
        <begin position="75"/>
        <end position="363"/>
    </location>
</feature>
<evidence type="ECO:0000256" key="3">
    <source>
        <dbReference type="SAM" id="SignalP"/>
    </source>
</evidence>
<dbReference type="EMBL" id="JBHLUN010000016">
    <property type="protein sequence ID" value="MFC0410642.1"/>
    <property type="molecule type" value="Genomic_DNA"/>
</dbReference>
<evidence type="ECO:0000313" key="6">
    <source>
        <dbReference type="Proteomes" id="UP001589865"/>
    </source>
</evidence>
<dbReference type="RefSeq" id="WP_377046398.1">
    <property type="nucleotide sequence ID" value="NZ_JBHLUN010000016.1"/>
</dbReference>
<sequence length="417" mass="46413">MRLILLAGLLAGLLACLCAALPAQSRAEPARFLSYDPDALALARSRLAAGDPLYTPSRDALLRRAEAALTHPAPTVTAKTLLPASGDRHDYYSFGPYWWPDPARPGGLPYIRRDGQTNPASKTEATDSARLASFGEDVGSLGLAYALTGEARFARKAAEMIRTWFVDPDTRMNPNLAHAQAIPGIVEGRGIGIIDGRWFLDVMDAVELIRPADALTPAEYEAVRDWYRAMTRWLLSSPEGFEESNWHNNHGSWFDAQVVGFALFTGQEDVAKQQLRITALRRVAGQFDREGRQVAELERTRPWHYSQFNLQAYTRLGRYAELVDAGLANDLDHTDLWHFTLDEHGLHRGFRFLAGFVGGEARWPYRELQEGDGMDLAVGNMMAAARAWPEDAAIRGAAETLLRRYPGQVEALLWPLR</sequence>
<comment type="caution">
    <text evidence="5">The sequence shown here is derived from an EMBL/GenBank/DDBJ whole genome shotgun (WGS) entry which is preliminary data.</text>
</comment>
<keyword evidence="6" id="KW-1185">Reference proteome</keyword>
<dbReference type="SUPFAM" id="SSF48230">
    <property type="entry name" value="Chondroitin AC/alginate lyase"/>
    <property type="match status" value="1"/>
</dbReference>
<keyword evidence="2 5" id="KW-0456">Lyase</keyword>
<gene>
    <name evidence="5" type="ORF">ACFFGY_20525</name>
</gene>